<name>A0ABD1TUW4_9LAMI</name>
<feature type="compositionally biased region" description="Basic and acidic residues" evidence="1">
    <location>
        <begin position="133"/>
        <end position="143"/>
    </location>
</feature>
<accession>A0ABD1TUW4</accession>
<proteinExistence type="predicted"/>
<feature type="region of interest" description="Disordered" evidence="1">
    <location>
        <begin position="120"/>
        <end position="143"/>
    </location>
</feature>
<evidence type="ECO:0000313" key="2">
    <source>
        <dbReference type="EMBL" id="KAL2516353.1"/>
    </source>
</evidence>
<dbReference type="Proteomes" id="UP001604277">
    <property type="component" value="Unassembled WGS sequence"/>
</dbReference>
<evidence type="ECO:0000256" key="1">
    <source>
        <dbReference type="SAM" id="MobiDB-lite"/>
    </source>
</evidence>
<dbReference type="PANTHER" id="PTHR33472">
    <property type="entry name" value="OS01G0106600 PROTEIN"/>
    <property type="match status" value="1"/>
</dbReference>
<dbReference type="EMBL" id="JBFOLJ010000008">
    <property type="protein sequence ID" value="KAL2516353.1"/>
    <property type="molecule type" value="Genomic_DNA"/>
</dbReference>
<keyword evidence="3" id="KW-1185">Reference proteome</keyword>
<comment type="caution">
    <text evidence="2">The sequence shown here is derived from an EMBL/GenBank/DDBJ whole genome shotgun (WGS) entry which is preliminary data.</text>
</comment>
<dbReference type="PANTHER" id="PTHR33472:SF28">
    <property type="entry name" value="BROMO AND FHA DOMAIN-CONTAINING PROTEIN DDB_G0267958"/>
    <property type="match status" value="1"/>
</dbReference>
<evidence type="ECO:0000313" key="3">
    <source>
        <dbReference type="Proteomes" id="UP001604277"/>
    </source>
</evidence>
<reference evidence="3" key="1">
    <citation type="submission" date="2024-07" db="EMBL/GenBank/DDBJ databases">
        <title>Two chromosome-level genome assemblies of Korean endemic species Abeliophyllum distichum and Forsythia ovata (Oleaceae).</title>
        <authorList>
            <person name="Jang H."/>
        </authorList>
    </citation>
    <scope>NUCLEOTIDE SEQUENCE [LARGE SCALE GENOMIC DNA]</scope>
</reference>
<dbReference type="AlphaFoldDB" id="A0ABD1TUW4"/>
<sequence length="143" mass="15742">MAFTDAEKQKGFDKEIKELISSLTNRISHIQKSGGESTQHNTQDDDDGVRIITLAGTNQGATMRGDMDEKTAGGLQGTEEFTTCVNSNFQAINNSIMLGGSYNTNDPGVHLEITEYMDHSTAQHLKRGKKAKKSDQHTERHSD</sequence>
<organism evidence="2 3">
    <name type="scientific">Forsythia ovata</name>
    <dbReference type="NCBI Taxonomy" id="205694"/>
    <lineage>
        <taxon>Eukaryota</taxon>
        <taxon>Viridiplantae</taxon>
        <taxon>Streptophyta</taxon>
        <taxon>Embryophyta</taxon>
        <taxon>Tracheophyta</taxon>
        <taxon>Spermatophyta</taxon>
        <taxon>Magnoliopsida</taxon>
        <taxon>eudicotyledons</taxon>
        <taxon>Gunneridae</taxon>
        <taxon>Pentapetalae</taxon>
        <taxon>asterids</taxon>
        <taxon>lamiids</taxon>
        <taxon>Lamiales</taxon>
        <taxon>Oleaceae</taxon>
        <taxon>Forsythieae</taxon>
        <taxon>Forsythia</taxon>
    </lineage>
</organism>
<gene>
    <name evidence="2" type="ORF">Fot_30324</name>
</gene>
<protein>
    <submittedName>
        <fullName evidence="2">Uncharacterized protein</fullName>
    </submittedName>
</protein>